<dbReference type="EC" id="2.1.1.-" evidence="2"/>
<dbReference type="EMBL" id="JBGEDP010000001">
    <property type="protein sequence ID" value="MEY8014450.1"/>
    <property type="molecule type" value="Genomic_DNA"/>
</dbReference>
<accession>A0ABV4BVX8</accession>
<dbReference type="PROSITE" id="PS00092">
    <property type="entry name" value="N6_MTASE"/>
    <property type="match status" value="1"/>
</dbReference>
<dbReference type="Pfam" id="PF07669">
    <property type="entry name" value="Eco57I"/>
    <property type="match status" value="1"/>
</dbReference>
<keyword evidence="2" id="KW-0489">Methyltransferase</keyword>
<sequence>MTDQVAFSLRNRNPDVLTCIANLSNDEVFTPPELARQVLDLVADAWAGANDGANIWADSTATFLDPFTKSGIFLREITARLTEGLKDEIPDLHERVDHILTKQVFGIAITQLTAMLARRSVYCSKFANGDHSVARSFTAPDGNIWFKPLEHSWIGTTDVVETADGDGKPVRRGVNGRCSYCGASQTTLDRGPGLETHAYAFIHTNDIKARIAELFGVEMQFDVIIGNPPYQLNDGGGSGSSASPIYQKFVEQAKKLEPRLLTMIIPSRWFTGGKGLDEFRDAMLADGHIRRINDYPISADVFPKNGPKGGVCVFLRDRDHPGDCEVETHFKGETSTSIRPLAEPGSDVFIRYHTGVSVLQKVAAIEGEKPKSLSLANDRRFADLVSVRRPFGFASTFRGRSDAAKGDVRLLQKGGLAYVARSEITVGKPLIDAWKVFVGFAAPGTGDKDTYPHRIISTPFLGEPGTVCTETYLAIGPFATQGEAESALSLRISRWPGFCCGGLRGGSFVEVLRLGVGGGAACRAVTPGPLSRGWLLLSWGREGIGACGSGYGADPVEGVGEFLCPGPGLGDPQDQVAGSFDQPGRGVQQPVAQGGGFGFGQWAVQE</sequence>
<dbReference type="RefSeq" id="WP_369736925.1">
    <property type="nucleotide sequence ID" value="NZ_JBGEDP010000001.1"/>
</dbReference>
<reference evidence="2 3" key="1">
    <citation type="submission" date="2024-08" db="EMBL/GenBank/DDBJ databases">
        <title>Mycobacterium servetensis sp. nov., a novel rapid-growing mycobacterial species recovered from a human patient in Zaragoza, Spain.</title>
        <authorList>
            <person name="Tristancho-Baro A.I."/>
            <person name="Buenestado-Serrano S."/>
            <person name="Garcia De Viedma D."/>
            <person name="Milagro-Beamonte A."/>
            <person name="Burillo N."/>
            <person name="Sanz S."/>
            <person name="Lopez-Calleja A.I."/>
            <person name="Penas-Utrilla D."/>
            <person name="Guardingo M."/>
            <person name="Garcia M.J."/>
            <person name="Vinuelas-Bayon J."/>
        </authorList>
    </citation>
    <scope>NUCLEOTIDE SEQUENCE [LARGE SCALE GENOMIC DNA]</scope>
    <source>
        <strain evidence="3">HUMS_12744610</strain>
    </source>
</reference>
<keyword evidence="2" id="KW-0808">Transferase</keyword>
<protein>
    <submittedName>
        <fullName evidence="2">Eco57I restriction-modification methylase domain-containing protein</fullName>
        <ecNumber evidence="2">2.1.1.-</ecNumber>
    </submittedName>
</protein>
<dbReference type="InterPro" id="IPR002052">
    <property type="entry name" value="DNA_methylase_N6_adenine_CS"/>
</dbReference>
<dbReference type="GO" id="GO:0008168">
    <property type="term" value="F:methyltransferase activity"/>
    <property type="evidence" value="ECO:0007669"/>
    <property type="project" value="UniProtKB-KW"/>
</dbReference>
<gene>
    <name evidence="2" type="ORF">AB8998_05200</name>
</gene>
<dbReference type="Gene3D" id="3.40.50.150">
    <property type="entry name" value="Vaccinia Virus protein VP39"/>
    <property type="match status" value="1"/>
</dbReference>
<dbReference type="PRINTS" id="PR00507">
    <property type="entry name" value="N12N6MTFRASE"/>
</dbReference>
<evidence type="ECO:0000313" key="3">
    <source>
        <dbReference type="Proteomes" id="UP001564760"/>
    </source>
</evidence>
<organism evidence="2 3">
    <name type="scientific">Mycobacterium servetii</name>
    <dbReference type="NCBI Taxonomy" id="3237418"/>
    <lineage>
        <taxon>Bacteria</taxon>
        <taxon>Bacillati</taxon>
        <taxon>Actinomycetota</taxon>
        <taxon>Actinomycetes</taxon>
        <taxon>Mycobacteriales</taxon>
        <taxon>Mycobacteriaceae</taxon>
        <taxon>Mycobacterium</taxon>
    </lineage>
</organism>
<name>A0ABV4BVX8_9MYCO</name>
<dbReference type="InterPro" id="IPR011639">
    <property type="entry name" value="MethylTrfase_TaqI-like_dom"/>
</dbReference>
<feature type="domain" description="Type II methyltransferase M.TaqI-like" evidence="1">
    <location>
        <begin position="102"/>
        <end position="302"/>
    </location>
</feature>
<proteinExistence type="predicted"/>
<dbReference type="SUPFAM" id="SSF53335">
    <property type="entry name" value="S-adenosyl-L-methionine-dependent methyltransferases"/>
    <property type="match status" value="1"/>
</dbReference>
<dbReference type="InterPro" id="IPR029063">
    <property type="entry name" value="SAM-dependent_MTases_sf"/>
</dbReference>
<dbReference type="Proteomes" id="UP001564760">
    <property type="component" value="Unassembled WGS sequence"/>
</dbReference>
<comment type="caution">
    <text evidence="2">The sequence shown here is derived from an EMBL/GenBank/DDBJ whole genome shotgun (WGS) entry which is preliminary data.</text>
</comment>
<keyword evidence="3" id="KW-1185">Reference proteome</keyword>
<evidence type="ECO:0000259" key="1">
    <source>
        <dbReference type="Pfam" id="PF07669"/>
    </source>
</evidence>
<evidence type="ECO:0000313" key="2">
    <source>
        <dbReference type="EMBL" id="MEY8014450.1"/>
    </source>
</evidence>
<dbReference type="GO" id="GO:0032259">
    <property type="term" value="P:methylation"/>
    <property type="evidence" value="ECO:0007669"/>
    <property type="project" value="UniProtKB-KW"/>
</dbReference>